<gene>
    <name evidence="1" type="ORF">PTRG_07911</name>
</gene>
<dbReference type="Proteomes" id="UP000001471">
    <property type="component" value="Unassembled WGS sequence"/>
</dbReference>
<evidence type="ECO:0000313" key="1">
    <source>
        <dbReference type="EMBL" id="EDU50830.1"/>
    </source>
</evidence>
<dbReference type="InParanoid" id="B2WD52"/>
<dbReference type="EMBL" id="DS231622">
    <property type="protein sequence ID" value="EDU50830.1"/>
    <property type="molecule type" value="Genomic_DNA"/>
</dbReference>
<organism evidence="1 2">
    <name type="scientific">Pyrenophora tritici-repentis (strain Pt-1C-BFP)</name>
    <name type="common">Wheat tan spot fungus</name>
    <name type="synonym">Drechslera tritici-repentis</name>
    <dbReference type="NCBI Taxonomy" id="426418"/>
    <lineage>
        <taxon>Eukaryota</taxon>
        <taxon>Fungi</taxon>
        <taxon>Dikarya</taxon>
        <taxon>Ascomycota</taxon>
        <taxon>Pezizomycotina</taxon>
        <taxon>Dothideomycetes</taxon>
        <taxon>Pleosporomycetidae</taxon>
        <taxon>Pleosporales</taxon>
        <taxon>Pleosporineae</taxon>
        <taxon>Pleosporaceae</taxon>
        <taxon>Pyrenophora</taxon>
    </lineage>
</organism>
<sequence>MRFPCILTPSGLCKHSTFSIFREYSSDVSWAGERVSTRRFSLVRGRRSSRELRLGCDGELRYFIPSYAGLHAPRNVSQKAPALRQQHATTWDVKIIP</sequence>
<evidence type="ECO:0000313" key="2">
    <source>
        <dbReference type="Proteomes" id="UP000001471"/>
    </source>
</evidence>
<reference evidence="2" key="1">
    <citation type="journal article" date="2013" name="G3 (Bethesda)">
        <title>Comparative genomics of a plant-pathogenic fungus, Pyrenophora tritici-repentis, reveals transduplication and the impact of repeat elements on pathogenicity and population divergence.</title>
        <authorList>
            <person name="Manning V.A."/>
            <person name="Pandelova I."/>
            <person name="Dhillon B."/>
            <person name="Wilhelm L.J."/>
            <person name="Goodwin S.B."/>
            <person name="Berlin A.M."/>
            <person name="Figueroa M."/>
            <person name="Freitag M."/>
            <person name="Hane J.K."/>
            <person name="Henrissat B."/>
            <person name="Holman W.H."/>
            <person name="Kodira C.D."/>
            <person name="Martin J."/>
            <person name="Oliver R.P."/>
            <person name="Robbertse B."/>
            <person name="Schackwitz W."/>
            <person name="Schwartz D.C."/>
            <person name="Spatafora J.W."/>
            <person name="Turgeon B.G."/>
            <person name="Yandava C."/>
            <person name="Young S."/>
            <person name="Zhou S."/>
            <person name="Zeng Q."/>
            <person name="Grigoriev I.V."/>
            <person name="Ma L.-J."/>
            <person name="Ciuffetti L.M."/>
        </authorList>
    </citation>
    <scope>NUCLEOTIDE SEQUENCE [LARGE SCALE GENOMIC DNA]</scope>
    <source>
        <strain evidence="2">Pt-1C-BFP</strain>
    </source>
</reference>
<name>B2WD52_PYRTR</name>
<proteinExistence type="predicted"/>
<dbReference type="HOGENOM" id="CLU_2347762_0_0_1"/>
<accession>B2WD52</accession>
<dbReference type="AlphaFoldDB" id="B2WD52"/>
<protein>
    <submittedName>
        <fullName evidence="1">Uncharacterized protein</fullName>
    </submittedName>
</protein>